<evidence type="ECO:0000313" key="4">
    <source>
        <dbReference type="Proteomes" id="UP000233256"/>
    </source>
</evidence>
<feature type="domain" description="J" evidence="2">
    <location>
        <begin position="3"/>
        <end position="71"/>
    </location>
</feature>
<feature type="compositionally biased region" description="Polar residues" evidence="1">
    <location>
        <begin position="87"/>
        <end position="97"/>
    </location>
</feature>
<accession>A0A2N1PJD0</accession>
<dbReference type="InterPro" id="IPR012340">
    <property type="entry name" value="NA-bd_OB-fold"/>
</dbReference>
<feature type="region of interest" description="Disordered" evidence="1">
    <location>
        <begin position="240"/>
        <end position="357"/>
    </location>
</feature>
<dbReference type="PRINTS" id="PR00625">
    <property type="entry name" value="JDOMAIN"/>
</dbReference>
<dbReference type="InterPro" id="IPR001623">
    <property type="entry name" value="DnaJ_domain"/>
</dbReference>
<dbReference type="Proteomes" id="UP000233256">
    <property type="component" value="Unassembled WGS sequence"/>
</dbReference>
<feature type="compositionally biased region" description="Acidic residues" evidence="1">
    <location>
        <begin position="246"/>
        <end position="259"/>
    </location>
</feature>
<dbReference type="SUPFAM" id="SSF50249">
    <property type="entry name" value="Nucleic acid-binding proteins"/>
    <property type="match status" value="1"/>
</dbReference>
<dbReference type="InterPro" id="IPR011990">
    <property type="entry name" value="TPR-like_helical_dom_sf"/>
</dbReference>
<organism evidence="3 4">
    <name type="scientific">Candidatus Wallbacteria bacterium HGW-Wallbacteria-1</name>
    <dbReference type="NCBI Taxonomy" id="2013854"/>
    <lineage>
        <taxon>Bacteria</taxon>
        <taxon>Candidatus Walliibacteriota</taxon>
    </lineage>
</organism>
<protein>
    <recommendedName>
        <fullName evidence="2">J domain-containing protein</fullName>
    </recommendedName>
</protein>
<feature type="compositionally biased region" description="Low complexity" evidence="1">
    <location>
        <begin position="291"/>
        <end position="302"/>
    </location>
</feature>
<dbReference type="Pfam" id="PF00226">
    <property type="entry name" value="DnaJ"/>
    <property type="match status" value="1"/>
</dbReference>
<feature type="region of interest" description="Disordered" evidence="1">
    <location>
        <begin position="74"/>
        <end position="102"/>
    </location>
</feature>
<feature type="compositionally biased region" description="Low complexity" evidence="1">
    <location>
        <begin position="260"/>
        <end position="270"/>
    </location>
</feature>
<evidence type="ECO:0000313" key="3">
    <source>
        <dbReference type="EMBL" id="PKK88444.1"/>
    </source>
</evidence>
<dbReference type="InterPro" id="IPR019734">
    <property type="entry name" value="TPR_rpt"/>
</dbReference>
<dbReference type="PROSITE" id="PS50076">
    <property type="entry name" value="DNAJ_2"/>
    <property type="match status" value="1"/>
</dbReference>
<sequence length="661" mass="71727">MRSLYDILKVLPTASDEAIKTAFHVLAGDLLDKAEANIKLTAKEIKTLRELKGAFTTLSDPEKRRLYDKRTGIATRKGDSGIPHGHPTNSWDNNGTIKSDESADTQIKGITPENNSDIPTEEIGLGNDPLYQEAIEVFLAGDLITALKLFREVEKKYPDQPGPTEMRALCARISGDQEKAMELYQRLTRNFPDRIDNTIFLAEIYLEEEMQDQALDLLENLATICEAILAIMHADYLQQRAASETSETEDDTDDPDNPDNSDNSDNSNDSGIRNNPYPSADSKGSEGSEGSEGSAGNDGAAEYPVTGVNSGDGNLMNDDITVDDGNLMNDDITLDDEDPSDSSSDEDKSEDFDNQDGETITFDLSDLQRYSAIPLYDLLRVLGLAYHLLGDTDAAAECLVEALELAGDVQERISILTSLMEIYHDAGWIHGVLGAAAELLELEPDNPTPCYGVAVTLFSHNILGPALTWVNNAMKLDPEMEGGDDLKEAIQQEIAALPEPGKTLEEKIFTSEAQSLRRGTVVWFDPVEGAGMAMDGKGRKIFIHYLSIMADSAVPTSGKTVEFAVTRHEGQEVAVGLRVMSVSSHSPDDTVIGVVQSVDLARGFSIVKAGTREILVLHSKLHSGSAGLLRSGMKVKCSFVTTSSLADKPLLMATSIIPHEG</sequence>
<proteinExistence type="predicted"/>
<dbReference type="SUPFAM" id="SSF46565">
    <property type="entry name" value="Chaperone J-domain"/>
    <property type="match status" value="1"/>
</dbReference>
<evidence type="ECO:0000259" key="2">
    <source>
        <dbReference type="PROSITE" id="PS50076"/>
    </source>
</evidence>
<dbReference type="SUPFAM" id="SSF48452">
    <property type="entry name" value="TPR-like"/>
    <property type="match status" value="1"/>
</dbReference>
<name>A0A2N1PJD0_9BACT</name>
<dbReference type="Pfam" id="PF13174">
    <property type="entry name" value="TPR_6"/>
    <property type="match status" value="1"/>
</dbReference>
<dbReference type="Gene3D" id="1.25.40.10">
    <property type="entry name" value="Tetratricopeptide repeat domain"/>
    <property type="match status" value="2"/>
</dbReference>
<comment type="caution">
    <text evidence="3">The sequence shown here is derived from an EMBL/GenBank/DDBJ whole genome shotgun (WGS) entry which is preliminary data.</text>
</comment>
<feature type="compositionally biased region" description="Acidic residues" evidence="1">
    <location>
        <begin position="332"/>
        <end position="356"/>
    </location>
</feature>
<dbReference type="AlphaFoldDB" id="A0A2N1PJD0"/>
<dbReference type="Gene3D" id="2.40.50.140">
    <property type="entry name" value="Nucleic acid-binding proteins"/>
    <property type="match status" value="1"/>
</dbReference>
<dbReference type="EMBL" id="PGXC01000046">
    <property type="protein sequence ID" value="PKK88444.1"/>
    <property type="molecule type" value="Genomic_DNA"/>
</dbReference>
<evidence type="ECO:0000256" key="1">
    <source>
        <dbReference type="SAM" id="MobiDB-lite"/>
    </source>
</evidence>
<gene>
    <name evidence="3" type="ORF">CVV64_18770</name>
</gene>
<dbReference type="Gene3D" id="1.10.287.110">
    <property type="entry name" value="DnaJ domain"/>
    <property type="match status" value="1"/>
</dbReference>
<reference evidence="3 4" key="1">
    <citation type="journal article" date="2017" name="ISME J.">
        <title>Potential for microbial H2 and metal transformations associated with novel bacteria and archaea in deep terrestrial subsurface sediments.</title>
        <authorList>
            <person name="Hernsdorf A.W."/>
            <person name="Amano Y."/>
            <person name="Miyakawa K."/>
            <person name="Ise K."/>
            <person name="Suzuki Y."/>
            <person name="Anantharaman K."/>
            <person name="Probst A."/>
            <person name="Burstein D."/>
            <person name="Thomas B.C."/>
            <person name="Banfield J.F."/>
        </authorList>
    </citation>
    <scope>NUCLEOTIDE SEQUENCE [LARGE SCALE GENOMIC DNA]</scope>
    <source>
        <strain evidence="3">HGW-Wallbacteria-1</strain>
    </source>
</reference>
<dbReference type="SMART" id="SM00028">
    <property type="entry name" value="TPR"/>
    <property type="match status" value="3"/>
</dbReference>
<dbReference type="InterPro" id="IPR036869">
    <property type="entry name" value="J_dom_sf"/>
</dbReference>